<evidence type="ECO:0000256" key="2">
    <source>
        <dbReference type="ARBA" id="ARBA00022475"/>
    </source>
</evidence>
<evidence type="ECO:0000313" key="15">
    <source>
        <dbReference type="Proteomes" id="UP000191056"/>
    </source>
</evidence>
<dbReference type="SUPFAM" id="SSF158472">
    <property type="entry name" value="HAMP domain-like"/>
    <property type="match status" value="1"/>
</dbReference>
<keyword evidence="8" id="KW-0067">ATP-binding</keyword>
<dbReference type="PANTHER" id="PTHR34220:SF11">
    <property type="entry name" value="SENSOR PROTEIN KINASE HPTS"/>
    <property type="match status" value="1"/>
</dbReference>
<reference evidence="14 15" key="1">
    <citation type="submission" date="2017-03" db="EMBL/GenBank/DDBJ databases">
        <title>Genome sequence of Clostridium chromiireducens DSM 23318.</title>
        <authorList>
            <person name="Poehlein A."/>
            <person name="Daniel R."/>
        </authorList>
    </citation>
    <scope>NUCLEOTIDE SEQUENCE [LARGE SCALE GENOMIC DNA]</scope>
    <source>
        <strain evidence="14 15">DSM 23318</strain>
    </source>
</reference>
<evidence type="ECO:0000256" key="11">
    <source>
        <dbReference type="ARBA" id="ARBA00023136"/>
    </source>
</evidence>
<dbReference type="RefSeq" id="WP_079440224.1">
    <property type="nucleotide sequence ID" value="NZ_MZGT01000033.1"/>
</dbReference>
<evidence type="ECO:0000256" key="7">
    <source>
        <dbReference type="ARBA" id="ARBA00022777"/>
    </source>
</evidence>
<dbReference type="Proteomes" id="UP000191056">
    <property type="component" value="Unassembled WGS sequence"/>
</dbReference>
<evidence type="ECO:0000256" key="12">
    <source>
        <dbReference type="SAM" id="Phobius"/>
    </source>
</evidence>
<evidence type="ECO:0000256" key="6">
    <source>
        <dbReference type="ARBA" id="ARBA00022741"/>
    </source>
</evidence>
<evidence type="ECO:0000256" key="1">
    <source>
        <dbReference type="ARBA" id="ARBA00004651"/>
    </source>
</evidence>
<keyword evidence="7 14" id="KW-0418">Kinase</keyword>
<dbReference type="InterPro" id="IPR003660">
    <property type="entry name" value="HAMP_dom"/>
</dbReference>
<accession>A0A1V4IMI8</accession>
<dbReference type="Pfam" id="PF02518">
    <property type="entry name" value="HATPase_c"/>
    <property type="match status" value="1"/>
</dbReference>
<keyword evidence="10" id="KW-0902">Two-component regulatory system</keyword>
<keyword evidence="6" id="KW-0547">Nucleotide-binding</keyword>
<evidence type="ECO:0000256" key="10">
    <source>
        <dbReference type="ARBA" id="ARBA00023012"/>
    </source>
</evidence>
<dbReference type="STRING" id="225345.CLCHR_26070"/>
<dbReference type="InterPro" id="IPR036890">
    <property type="entry name" value="HATPase_C_sf"/>
</dbReference>
<dbReference type="EMBL" id="MZGT01000033">
    <property type="protein sequence ID" value="OPJ61103.1"/>
    <property type="molecule type" value="Genomic_DNA"/>
</dbReference>
<dbReference type="AlphaFoldDB" id="A0A1V4IMI8"/>
<dbReference type="GO" id="GO:0005886">
    <property type="term" value="C:plasma membrane"/>
    <property type="evidence" value="ECO:0007669"/>
    <property type="project" value="UniProtKB-SubCell"/>
</dbReference>
<feature type="transmembrane region" description="Helical" evidence="12">
    <location>
        <begin position="12"/>
        <end position="35"/>
    </location>
</feature>
<dbReference type="InterPro" id="IPR003594">
    <property type="entry name" value="HATPase_dom"/>
</dbReference>
<dbReference type="PANTHER" id="PTHR34220">
    <property type="entry name" value="SENSOR HISTIDINE KINASE YPDA"/>
    <property type="match status" value="1"/>
</dbReference>
<keyword evidence="3" id="KW-0597">Phosphoprotein</keyword>
<evidence type="ECO:0000256" key="8">
    <source>
        <dbReference type="ARBA" id="ARBA00022840"/>
    </source>
</evidence>
<evidence type="ECO:0000313" key="14">
    <source>
        <dbReference type="EMBL" id="OPJ61103.1"/>
    </source>
</evidence>
<dbReference type="Pfam" id="PF06580">
    <property type="entry name" value="His_kinase"/>
    <property type="match status" value="1"/>
</dbReference>
<dbReference type="Gene3D" id="3.30.565.10">
    <property type="entry name" value="Histidine kinase-like ATPase, C-terminal domain"/>
    <property type="match status" value="1"/>
</dbReference>
<proteinExistence type="predicted"/>
<dbReference type="OrthoDB" id="9809348at2"/>
<feature type="transmembrane region" description="Helical" evidence="12">
    <location>
        <begin position="305"/>
        <end position="324"/>
    </location>
</feature>
<dbReference type="SUPFAM" id="SSF55874">
    <property type="entry name" value="ATPase domain of HSP90 chaperone/DNA topoisomerase II/histidine kinase"/>
    <property type="match status" value="1"/>
</dbReference>
<dbReference type="SMART" id="SM00304">
    <property type="entry name" value="HAMP"/>
    <property type="match status" value="1"/>
</dbReference>
<dbReference type="GO" id="GO:0005524">
    <property type="term" value="F:ATP binding"/>
    <property type="evidence" value="ECO:0007669"/>
    <property type="project" value="UniProtKB-KW"/>
</dbReference>
<dbReference type="EC" id="2.7.13.3" evidence="14"/>
<comment type="subcellular location">
    <subcellularLocation>
        <location evidence="1">Cell membrane</location>
        <topology evidence="1">Multi-pass membrane protein</topology>
    </subcellularLocation>
</comment>
<dbReference type="CDD" id="cd06225">
    <property type="entry name" value="HAMP"/>
    <property type="match status" value="1"/>
</dbReference>
<dbReference type="GO" id="GO:0000155">
    <property type="term" value="F:phosphorelay sensor kinase activity"/>
    <property type="evidence" value="ECO:0007669"/>
    <property type="project" value="InterPro"/>
</dbReference>
<dbReference type="SMART" id="SM00387">
    <property type="entry name" value="HATPase_c"/>
    <property type="match status" value="1"/>
</dbReference>
<evidence type="ECO:0000256" key="9">
    <source>
        <dbReference type="ARBA" id="ARBA00022989"/>
    </source>
</evidence>
<evidence type="ECO:0000259" key="13">
    <source>
        <dbReference type="PROSITE" id="PS50885"/>
    </source>
</evidence>
<dbReference type="PROSITE" id="PS50885">
    <property type="entry name" value="HAMP"/>
    <property type="match status" value="1"/>
</dbReference>
<keyword evidence="4 14" id="KW-0808">Transferase</keyword>
<evidence type="ECO:0000256" key="5">
    <source>
        <dbReference type="ARBA" id="ARBA00022692"/>
    </source>
</evidence>
<sequence length="596" mass="68074">MFKYSKSIHSTSLFFRVASVVLVSVILVSISIGIITIKISKDTLVDTFSKSNYKVLTQITNNLNTLNDNIINIMNAIDYIPDFQRYLSEKELNPQQEFKTLYNMQTGLKKMIPEKDFYDITVLAIGFNGSTYVASDYDHILPVSDEILNSDFTKNALANKNTVLYQYLDHGFTKLTQHSSTIVTIKVLCDKLTKEPYGLVYVLINENALHKYYDYFVGNGNSITIMSSDGTIVSSNNTNKVGTKNTDLYNISNVILDNNLKYVNTKLNSSDVAILSKHLPTYNFNIVGTIDKNIVLNEIYDSTEIIVASITIALVFLIITFFIIRRTTKPISALAKTMPKIIYGDFNNHLPIVGSYEARELSAAFNYMLDGLNKYVREQIKMQKEKRKAEIHALQMQINPHFIYNTLASIKWLMWQGSIEKSTQTIDAFISLLRNTISNKNEMITIQEELENLKNYVLINHTRYGDNINVHFFIMPNCEEYIIPKLILQPFIENAFFHGFTDKTNGSIHVFVNEQNQNLICEIIDNGVGMTNEEVKNILRKSAEKYEHFTSIGIQNVNDRIKLLYGDEYGVIIISELNKGTTVRVVIPAQKEFVEY</sequence>
<evidence type="ECO:0000256" key="3">
    <source>
        <dbReference type="ARBA" id="ARBA00022553"/>
    </source>
</evidence>
<evidence type="ECO:0000256" key="4">
    <source>
        <dbReference type="ARBA" id="ARBA00022679"/>
    </source>
</evidence>
<protein>
    <submittedName>
        <fullName evidence="14">Sensor histidine kinase YehU</fullName>
        <ecNumber evidence="14">2.7.13.3</ecNumber>
    </submittedName>
</protein>
<dbReference type="Gene3D" id="6.10.340.10">
    <property type="match status" value="1"/>
</dbReference>
<gene>
    <name evidence="14" type="primary">yehU_3</name>
    <name evidence="14" type="ORF">CLCHR_26070</name>
</gene>
<name>A0A1V4IMI8_9CLOT</name>
<keyword evidence="2" id="KW-1003">Cell membrane</keyword>
<dbReference type="InterPro" id="IPR050640">
    <property type="entry name" value="Bact_2-comp_sensor_kinase"/>
</dbReference>
<organism evidence="14 15">
    <name type="scientific">Clostridium chromiireducens</name>
    <dbReference type="NCBI Taxonomy" id="225345"/>
    <lineage>
        <taxon>Bacteria</taxon>
        <taxon>Bacillati</taxon>
        <taxon>Bacillota</taxon>
        <taxon>Clostridia</taxon>
        <taxon>Eubacteriales</taxon>
        <taxon>Clostridiaceae</taxon>
        <taxon>Clostridium</taxon>
    </lineage>
</organism>
<comment type="caution">
    <text evidence="14">The sequence shown here is derived from an EMBL/GenBank/DDBJ whole genome shotgun (WGS) entry which is preliminary data.</text>
</comment>
<keyword evidence="15" id="KW-1185">Reference proteome</keyword>
<dbReference type="InterPro" id="IPR010559">
    <property type="entry name" value="Sig_transdc_His_kin_internal"/>
</dbReference>
<keyword evidence="9 12" id="KW-1133">Transmembrane helix</keyword>
<dbReference type="Pfam" id="PF00672">
    <property type="entry name" value="HAMP"/>
    <property type="match status" value="1"/>
</dbReference>
<feature type="domain" description="HAMP" evidence="13">
    <location>
        <begin position="325"/>
        <end position="377"/>
    </location>
</feature>
<keyword evidence="11 12" id="KW-0472">Membrane</keyword>
<keyword evidence="5 12" id="KW-0812">Transmembrane</keyword>